<dbReference type="SMART" id="SM00355">
    <property type="entry name" value="ZnF_C2H2"/>
    <property type="match status" value="2"/>
</dbReference>
<evidence type="ECO:0000313" key="10">
    <source>
        <dbReference type="Proteomes" id="UP000225277"/>
    </source>
</evidence>
<feature type="region of interest" description="Disordered" evidence="7">
    <location>
        <begin position="92"/>
        <end position="139"/>
    </location>
</feature>
<dbReference type="STRING" id="112498.A0A2D3VD34"/>
<evidence type="ECO:0000256" key="5">
    <source>
        <dbReference type="ARBA" id="ARBA00044085"/>
    </source>
</evidence>
<dbReference type="GO" id="GO:0005667">
    <property type="term" value="C:transcription regulator complex"/>
    <property type="evidence" value="ECO:0007669"/>
    <property type="project" value="TreeGrafter"/>
</dbReference>
<dbReference type="GeneID" id="35600582"/>
<feature type="domain" description="C2H2-type" evidence="8">
    <location>
        <begin position="323"/>
        <end position="353"/>
    </location>
</feature>
<accession>A0A2D3VD34</accession>
<gene>
    <name evidence="9" type="ORF">RCC_05420</name>
</gene>
<organism evidence="9 10">
    <name type="scientific">Ramularia collo-cygni</name>
    <dbReference type="NCBI Taxonomy" id="112498"/>
    <lineage>
        <taxon>Eukaryota</taxon>
        <taxon>Fungi</taxon>
        <taxon>Dikarya</taxon>
        <taxon>Ascomycota</taxon>
        <taxon>Pezizomycotina</taxon>
        <taxon>Dothideomycetes</taxon>
        <taxon>Dothideomycetidae</taxon>
        <taxon>Mycosphaerellales</taxon>
        <taxon>Mycosphaerellaceae</taxon>
        <taxon>Ramularia</taxon>
    </lineage>
</organism>
<dbReference type="GO" id="GO:0000785">
    <property type="term" value="C:chromatin"/>
    <property type="evidence" value="ECO:0007669"/>
    <property type="project" value="TreeGrafter"/>
</dbReference>
<feature type="region of interest" description="Disordered" evidence="7">
    <location>
        <begin position="245"/>
        <end position="266"/>
    </location>
</feature>
<evidence type="ECO:0000256" key="4">
    <source>
        <dbReference type="ARBA" id="ARBA00022833"/>
    </source>
</evidence>
<sequence>MEELNFVGSSFEELDCEQYYNQLAASDFHTATCLTPWEPPDLCIDCFVSIASNDAQLPASGLYGAVQNTVDTPAMTYAQVAAFSSLVEPTPVRRPWATSDAETARPGTHSQPRPGPVFRRSRPQGNDPQSVIKDSGEAVPVRQRASMTYAEVAQHFDEQDELDGGFGSRSLYTSTENSLGLPNQNICCVSKQSPYRTSRSVSSRAAPYSISQVRRQQPRDVCIPTLSQQEHNFDPRNPYTLVQRTTRGGHRDPVSADLTASESASPLSCGTLSTISAASRSRRKEVQDRPHPCLVSGCLWRFVNPKDLKRHQKTHAPGATPAFPCPYPFCIKSFTRHDNRMRHVRSEHADDSGLGTSASSSEYASVSHSSFPLM</sequence>
<dbReference type="GO" id="GO:0000978">
    <property type="term" value="F:RNA polymerase II cis-regulatory region sequence-specific DNA binding"/>
    <property type="evidence" value="ECO:0007669"/>
    <property type="project" value="TreeGrafter"/>
</dbReference>
<keyword evidence="1" id="KW-0479">Metal-binding</keyword>
<reference evidence="9 10" key="1">
    <citation type="submission" date="2016-03" db="EMBL/GenBank/DDBJ databases">
        <authorList>
            <person name="Ploux O."/>
        </authorList>
    </citation>
    <scope>NUCLEOTIDE SEQUENCE [LARGE SCALE GENOMIC DNA]</scope>
    <source>
        <strain evidence="9 10">URUG2</strain>
    </source>
</reference>
<evidence type="ECO:0000256" key="3">
    <source>
        <dbReference type="ARBA" id="ARBA00022771"/>
    </source>
</evidence>
<dbReference type="PANTHER" id="PTHR14003">
    <property type="entry name" value="TRANSCRIPTIONAL REPRESSOR PROTEIN YY"/>
    <property type="match status" value="1"/>
</dbReference>
<dbReference type="PROSITE" id="PS00028">
    <property type="entry name" value="ZINC_FINGER_C2H2_1"/>
    <property type="match status" value="2"/>
</dbReference>
<protein>
    <recommendedName>
        <fullName evidence="5">C2H2 type master regulator of conidiophore development brlA</fullName>
    </recommendedName>
</protein>
<evidence type="ECO:0000313" key="9">
    <source>
        <dbReference type="EMBL" id="CZT19569.1"/>
    </source>
</evidence>
<evidence type="ECO:0000256" key="1">
    <source>
        <dbReference type="ARBA" id="ARBA00022723"/>
    </source>
</evidence>
<dbReference type="SUPFAM" id="SSF57667">
    <property type="entry name" value="beta-beta-alpha zinc fingers"/>
    <property type="match status" value="1"/>
</dbReference>
<evidence type="ECO:0000256" key="2">
    <source>
        <dbReference type="ARBA" id="ARBA00022737"/>
    </source>
</evidence>
<dbReference type="InterPro" id="IPR036236">
    <property type="entry name" value="Znf_C2H2_sf"/>
</dbReference>
<proteinExistence type="predicted"/>
<dbReference type="InterPro" id="IPR013087">
    <property type="entry name" value="Znf_C2H2_type"/>
</dbReference>
<dbReference type="EMBL" id="FJUY01000007">
    <property type="protein sequence ID" value="CZT19569.1"/>
    <property type="molecule type" value="Genomic_DNA"/>
</dbReference>
<dbReference type="Proteomes" id="UP000225277">
    <property type="component" value="Unassembled WGS sequence"/>
</dbReference>
<keyword evidence="3 6" id="KW-0863">Zinc-finger</keyword>
<dbReference type="GO" id="GO:0008270">
    <property type="term" value="F:zinc ion binding"/>
    <property type="evidence" value="ECO:0007669"/>
    <property type="project" value="UniProtKB-KW"/>
</dbReference>
<dbReference type="RefSeq" id="XP_023626459.1">
    <property type="nucleotide sequence ID" value="XM_023770691.1"/>
</dbReference>
<evidence type="ECO:0000256" key="7">
    <source>
        <dbReference type="SAM" id="MobiDB-lite"/>
    </source>
</evidence>
<evidence type="ECO:0000256" key="6">
    <source>
        <dbReference type="PROSITE-ProRule" id="PRU00042"/>
    </source>
</evidence>
<dbReference type="Gene3D" id="3.30.160.60">
    <property type="entry name" value="Classic Zinc Finger"/>
    <property type="match status" value="2"/>
</dbReference>
<dbReference type="GO" id="GO:0000981">
    <property type="term" value="F:DNA-binding transcription factor activity, RNA polymerase II-specific"/>
    <property type="evidence" value="ECO:0007669"/>
    <property type="project" value="TreeGrafter"/>
</dbReference>
<name>A0A2D3VD34_9PEZI</name>
<evidence type="ECO:0000259" key="8">
    <source>
        <dbReference type="PROSITE" id="PS50157"/>
    </source>
</evidence>
<keyword evidence="4" id="KW-0862">Zinc</keyword>
<keyword evidence="10" id="KW-1185">Reference proteome</keyword>
<keyword evidence="2" id="KW-0677">Repeat</keyword>
<dbReference type="PANTHER" id="PTHR14003:SF19">
    <property type="entry name" value="YY2 TRANSCRIPTION FACTOR"/>
    <property type="match status" value="1"/>
</dbReference>
<dbReference type="AlphaFoldDB" id="A0A2D3VD34"/>
<dbReference type="OrthoDB" id="8922241at2759"/>
<dbReference type="PROSITE" id="PS50157">
    <property type="entry name" value="ZINC_FINGER_C2H2_2"/>
    <property type="match status" value="1"/>
</dbReference>